<evidence type="ECO:0000313" key="2">
    <source>
        <dbReference type="EMBL" id="KAF8778558.1"/>
    </source>
</evidence>
<evidence type="ECO:0000313" key="3">
    <source>
        <dbReference type="Proteomes" id="UP000807504"/>
    </source>
</evidence>
<comment type="caution">
    <text evidence="2">The sequence shown here is derived from an EMBL/GenBank/DDBJ whole genome shotgun (WGS) entry which is preliminary data.</text>
</comment>
<feature type="compositionally biased region" description="Basic and acidic residues" evidence="1">
    <location>
        <begin position="68"/>
        <end position="78"/>
    </location>
</feature>
<gene>
    <name evidence="2" type="ORF">HNY73_015265</name>
</gene>
<keyword evidence="3" id="KW-1185">Reference proteome</keyword>
<dbReference type="Proteomes" id="UP000807504">
    <property type="component" value="Unassembled WGS sequence"/>
</dbReference>
<proteinExistence type="predicted"/>
<feature type="region of interest" description="Disordered" evidence="1">
    <location>
        <begin position="52"/>
        <end position="78"/>
    </location>
</feature>
<evidence type="ECO:0000256" key="1">
    <source>
        <dbReference type="SAM" id="MobiDB-lite"/>
    </source>
</evidence>
<name>A0A8T0ESY4_ARGBR</name>
<reference evidence="2" key="2">
    <citation type="submission" date="2020-06" db="EMBL/GenBank/DDBJ databases">
        <authorList>
            <person name="Sheffer M."/>
        </authorList>
    </citation>
    <scope>NUCLEOTIDE SEQUENCE</scope>
</reference>
<organism evidence="2 3">
    <name type="scientific">Argiope bruennichi</name>
    <name type="common">Wasp spider</name>
    <name type="synonym">Aranea bruennichi</name>
    <dbReference type="NCBI Taxonomy" id="94029"/>
    <lineage>
        <taxon>Eukaryota</taxon>
        <taxon>Metazoa</taxon>
        <taxon>Ecdysozoa</taxon>
        <taxon>Arthropoda</taxon>
        <taxon>Chelicerata</taxon>
        <taxon>Arachnida</taxon>
        <taxon>Araneae</taxon>
        <taxon>Araneomorphae</taxon>
        <taxon>Entelegynae</taxon>
        <taxon>Araneoidea</taxon>
        <taxon>Araneidae</taxon>
        <taxon>Argiope</taxon>
    </lineage>
</organism>
<accession>A0A8T0ESY4</accession>
<dbReference type="AlphaFoldDB" id="A0A8T0ESY4"/>
<protein>
    <submittedName>
        <fullName evidence="2">Uncharacterized protein</fullName>
    </submittedName>
</protein>
<reference evidence="2" key="1">
    <citation type="journal article" date="2020" name="bioRxiv">
        <title>Chromosome-level reference genome of the European wasp spider Argiope bruennichi: a resource for studies on range expansion and evolutionary adaptation.</title>
        <authorList>
            <person name="Sheffer M.M."/>
            <person name="Hoppe A."/>
            <person name="Krehenwinkel H."/>
            <person name="Uhl G."/>
            <person name="Kuss A.W."/>
            <person name="Jensen L."/>
            <person name="Jensen C."/>
            <person name="Gillespie R.G."/>
            <person name="Hoff K.J."/>
            <person name="Prost S."/>
        </authorList>
    </citation>
    <scope>NUCLEOTIDE SEQUENCE</scope>
</reference>
<dbReference type="EMBL" id="JABXBU010002072">
    <property type="protein sequence ID" value="KAF8778558.1"/>
    <property type="molecule type" value="Genomic_DNA"/>
</dbReference>
<sequence length="78" mass="8815">MLLSKLKAGGWKSLDERIITPIIPMAAIQVYLKALPKSLWSNTKAEDWKTLSRSIRRRDRGGSNENKGIAKMEALKHP</sequence>